<dbReference type="STRING" id="1802620.A3D91_04445"/>
<keyword evidence="2" id="KW-0812">Transmembrane</keyword>
<name>A0A1F4V921_UNCKA</name>
<evidence type="ECO:0000256" key="1">
    <source>
        <dbReference type="SAM" id="MobiDB-lite"/>
    </source>
</evidence>
<gene>
    <name evidence="3" type="ORF">A3D91_04445</name>
</gene>
<reference evidence="3 4" key="1">
    <citation type="journal article" date="2016" name="Nat. Commun.">
        <title>Thousands of microbial genomes shed light on interconnected biogeochemical processes in an aquifer system.</title>
        <authorList>
            <person name="Anantharaman K."/>
            <person name="Brown C.T."/>
            <person name="Hug L.A."/>
            <person name="Sharon I."/>
            <person name="Castelle C.J."/>
            <person name="Probst A.J."/>
            <person name="Thomas B.C."/>
            <person name="Singh A."/>
            <person name="Wilkins M.J."/>
            <person name="Karaoz U."/>
            <person name="Brodie E.L."/>
            <person name="Williams K.H."/>
            <person name="Hubbard S.S."/>
            <person name="Banfield J.F."/>
        </authorList>
    </citation>
    <scope>NUCLEOTIDE SEQUENCE [LARGE SCALE GENOMIC DNA]</scope>
</reference>
<dbReference type="Proteomes" id="UP000178127">
    <property type="component" value="Unassembled WGS sequence"/>
</dbReference>
<keyword evidence="2" id="KW-1133">Transmembrane helix</keyword>
<dbReference type="EMBL" id="MEVD01000013">
    <property type="protein sequence ID" value="OGC53659.1"/>
    <property type="molecule type" value="Genomic_DNA"/>
</dbReference>
<proteinExistence type="predicted"/>
<evidence type="ECO:0000313" key="3">
    <source>
        <dbReference type="EMBL" id="OGC53659.1"/>
    </source>
</evidence>
<dbReference type="AlphaFoldDB" id="A0A1F4V921"/>
<feature type="region of interest" description="Disordered" evidence="1">
    <location>
        <begin position="55"/>
        <end position="74"/>
    </location>
</feature>
<comment type="caution">
    <text evidence="3">The sequence shown here is derived from an EMBL/GenBank/DDBJ whole genome shotgun (WGS) entry which is preliminary data.</text>
</comment>
<keyword evidence="2" id="KW-0472">Membrane</keyword>
<accession>A0A1F4V921</accession>
<feature type="transmembrane region" description="Helical" evidence="2">
    <location>
        <begin position="20"/>
        <end position="44"/>
    </location>
</feature>
<evidence type="ECO:0000256" key="2">
    <source>
        <dbReference type="SAM" id="Phobius"/>
    </source>
</evidence>
<organism evidence="3 4">
    <name type="scientific">candidate division WWE3 bacterium RIFCSPHIGHO2_02_FULL_38_14</name>
    <dbReference type="NCBI Taxonomy" id="1802620"/>
    <lineage>
        <taxon>Bacteria</taxon>
        <taxon>Katanobacteria</taxon>
    </lineage>
</organism>
<protein>
    <submittedName>
        <fullName evidence="3">Uncharacterized protein</fullName>
    </submittedName>
</protein>
<sequence length="115" mass="12886">MDNMDLQKPEKHTDLKHLLAIVLLLVLVGVLVVWVYISAGPSIFSTKLRNMGNRPSNVTGSLTEADDSDDVPTNTNKQMVEELNIMDENSDLKDLDNALNELEQVDLSDIEQTYQ</sequence>
<evidence type="ECO:0000313" key="4">
    <source>
        <dbReference type="Proteomes" id="UP000178127"/>
    </source>
</evidence>